<keyword evidence="9" id="KW-1185">Reference proteome</keyword>
<dbReference type="OMA" id="ESACYAK"/>
<dbReference type="RefSeq" id="XP_028696076.1">
    <property type="nucleotide sequence ID" value="XM_028840243.1"/>
</dbReference>
<accession>A0A1D5R1U0</accession>
<comment type="similarity">
    <text evidence="2">Belongs to the CNF-like-inhibitor family.</text>
</comment>
<evidence type="ECO:0000256" key="3">
    <source>
        <dbReference type="ARBA" id="ARBA00022525"/>
    </source>
</evidence>
<reference evidence="8" key="3">
    <citation type="submission" date="2019-01" db="EMBL/GenBank/DDBJ databases">
        <authorList>
            <person name="Graves T."/>
            <person name="Eichler E.E."/>
            <person name="Wilson R.K."/>
        </authorList>
    </citation>
    <scope>NUCLEOTIDE SEQUENCE [LARGE SCALE GENOMIC DNA]</scope>
    <source>
        <strain evidence="8">17573</strain>
    </source>
</reference>
<dbReference type="STRING" id="9544.ENSMMUP00000068632"/>
<dbReference type="CDD" id="cd23572">
    <property type="entry name" value="TFP_LU_ECD_PINLYP_rpt2"/>
    <property type="match status" value="1"/>
</dbReference>
<comment type="subcellular location">
    <subcellularLocation>
        <location evidence="1">Secreted</location>
    </subcellularLocation>
</comment>
<protein>
    <submittedName>
        <fullName evidence="8">Phospholipase A2 inhibitor and LY6/PLAUR domain containing</fullName>
    </submittedName>
</protein>
<dbReference type="InterPro" id="IPR045860">
    <property type="entry name" value="Snake_toxin-like_sf"/>
</dbReference>
<reference evidence="9" key="1">
    <citation type="journal article" date="2007" name="Science">
        <title>Evolutionary and biomedical insights from the rhesus macaque genome.</title>
        <authorList>
            <person name="Gibbs R.A."/>
            <person name="Rogers J."/>
            <person name="Katze M.G."/>
            <person name="Bumgarner R."/>
            <person name="Weinstock G.M."/>
            <person name="Mardis E.R."/>
            <person name="Remington K.A."/>
            <person name="Strausberg R.L."/>
            <person name="Venter J.C."/>
            <person name="Wilson R.K."/>
            <person name="Batzer M.A."/>
            <person name="Bustamante C.D."/>
            <person name="Eichler E.E."/>
            <person name="Hahn M.W."/>
            <person name="Hardison R.C."/>
            <person name="Makova K.D."/>
            <person name="Miller W."/>
            <person name="Milosavljevic A."/>
            <person name="Palermo R.E."/>
            <person name="Siepel A."/>
            <person name="Sikela J.M."/>
            <person name="Attaway T."/>
            <person name="Bell S."/>
            <person name="Bernard K.E."/>
            <person name="Buhay C.J."/>
            <person name="Chandrabose M.N."/>
            <person name="Dao M."/>
            <person name="Davis C."/>
            <person name="Delehaunty K.D."/>
            <person name="Ding Y."/>
            <person name="Dinh H.H."/>
            <person name="Dugan-Rocha S."/>
            <person name="Fulton L.A."/>
            <person name="Gabisi R.A."/>
            <person name="Garner T.T."/>
            <person name="Godfrey J."/>
            <person name="Hawes A.C."/>
            <person name="Hernandez J."/>
            <person name="Hines S."/>
            <person name="Holder M."/>
            <person name="Hume J."/>
            <person name="Jhangiani S.N."/>
            <person name="Joshi V."/>
            <person name="Khan Z.M."/>
            <person name="Kirkness E.F."/>
            <person name="Cree A."/>
            <person name="Fowler R.G."/>
            <person name="Lee S."/>
            <person name="Lewis L.R."/>
            <person name="Li Z."/>
            <person name="Liu Y.-S."/>
            <person name="Moore S.M."/>
            <person name="Muzny D."/>
            <person name="Nazareth L.V."/>
            <person name="Ngo D.N."/>
            <person name="Okwuonu G.O."/>
            <person name="Pai G."/>
            <person name="Parker D."/>
            <person name="Paul H.A."/>
            <person name="Pfannkoch C."/>
            <person name="Pohl C.S."/>
            <person name="Rogers Y.-H.C."/>
            <person name="Ruiz S.J."/>
            <person name="Sabo A."/>
            <person name="Santibanez J."/>
            <person name="Schneider B.W."/>
            <person name="Smith S.M."/>
            <person name="Sodergren E."/>
            <person name="Svatek A.F."/>
            <person name="Utterback T.R."/>
            <person name="Vattathil S."/>
            <person name="Warren W."/>
            <person name="White C.S."/>
            <person name="Chinwalla A.T."/>
            <person name="Feng Y."/>
            <person name="Halpern A.L."/>
            <person name="Hillier L.W."/>
            <person name="Huang X."/>
            <person name="Minx P."/>
            <person name="Nelson J.O."/>
            <person name="Pepin K.H."/>
            <person name="Qin X."/>
            <person name="Sutton G.G."/>
            <person name="Venter E."/>
            <person name="Walenz B.P."/>
            <person name="Wallis J.W."/>
            <person name="Worley K.C."/>
            <person name="Yang S.-P."/>
            <person name="Jones S.M."/>
            <person name="Marra M.A."/>
            <person name="Rocchi M."/>
            <person name="Schein J.E."/>
            <person name="Baertsch R."/>
            <person name="Clarke L."/>
            <person name="Csuros M."/>
            <person name="Glasscock J."/>
            <person name="Harris R.A."/>
            <person name="Havlak P."/>
            <person name="Jackson A.R."/>
            <person name="Jiang H."/>
            <person name="Liu Y."/>
            <person name="Messina D.N."/>
            <person name="Shen Y."/>
            <person name="Song H.X.-Z."/>
            <person name="Wylie T."/>
            <person name="Zhang L."/>
            <person name="Birney E."/>
            <person name="Han K."/>
            <person name="Konkel M.K."/>
            <person name="Lee J."/>
            <person name="Smit A.F.A."/>
            <person name="Ullmer B."/>
            <person name="Wang H."/>
            <person name="Xing J."/>
            <person name="Burhans R."/>
            <person name="Cheng Z."/>
            <person name="Karro J.E."/>
            <person name="Ma J."/>
            <person name="Raney B."/>
            <person name="She X."/>
            <person name="Cox M.J."/>
            <person name="Demuth J.P."/>
            <person name="Dumas L.J."/>
            <person name="Han S.-G."/>
            <person name="Hopkins J."/>
            <person name="Karimpour-Fard A."/>
            <person name="Kim Y.H."/>
            <person name="Pollack J.R."/>
            <person name="Vinar T."/>
            <person name="Addo-Quaye C."/>
            <person name="Degenhardt J."/>
            <person name="Denby A."/>
            <person name="Hubisz M.J."/>
            <person name="Indap A."/>
            <person name="Kosiol C."/>
            <person name="Lahn B.T."/>
            <person name="Lawson H.A."/>
            <person name="Marklein A."/>
            <person name="Nielsen R."/>
            <person name="Vallender E.J."/>
            <person name="Clark A.G."/>
            <person name="Ferguson B."/>
            <person name="Hernandez R.D."/>
            <person name="Hirani K."/>
            <person name="Kehrer-Sawatzki H."/>
            <person name="Kolb J."/>
            <person name="Patil S."/>
            <person name="Pu L.-L."/>
            <person name="Ren Y."/>
            <person name="Smith D.G."/>
            <person name="Wheeler D.A."/>
            <person name="Schenck I."/>
            <person name="Ball E.V."/>
            <person name="Chen R."/>
            <person name="Cooper D.N."/>
            <person name="Giardine B."/>
            <person name="Hsu F."/>
            <person name="Kent W.J."/>
            <person name="Lesk A."/>
            <person name="Nelson D.L."/>
            <person name="O'brien W.E."/>
            <person name="Pruefer K."/>
            <person name="Stenson P.D."/>
            <person name="Wallace J.C."/>
            <person name="Ke H."/>
            <person name="Liu X.-M."/>
            <person name="Wang P."/>
            <person name="Xiang A.P."/>
            <person name="Yang F."/>
            <person name="Barber G.P."/>
            <person name="Haussler D."/>
            <person name="Karolchik D."/>
            <person name="Kern A.D."/>
            <person name="Kuhn R.M."/>
            <person name="Smith K.E."/>
            <person name="Zwieg A.S."/>
        </authorList>
    </citation>
    <scope>NUCLEOTIDE SEQUENCE [LARGE SCALE GENOMIC DNA]</scope>
    <source>
        <strain evidence="9">17573</strain>
    </source>
</reference>
<dbReference type="KEGG" id="mcc:711527"/>
<feature type="region of interest" description="Disordered" evidence="5">
    <location>
        <begin position="1"/>
        <end position="26"/>
    </location>
</feature>
<dbReference type="Pfam" id="PF02988">
    <property type="entry name" value="PLA2_inh"/>
    <property type="match status" value="1"/>
</dbReference>
<keyword evidence="3" id="KW-0964">Secreted</keyword>
<dbReference type="CDD" id="cd23571">
    <property type="entry name" value="TFP_LU_ECD_PINLYP_rpt1"/>
    <property type="match status" value="1"/>
</dbReference>
<dbReference type="SUPFAM" id="SSF57302">
    <property type="entry name" value="Snake toxin-like"/>
    <property type="match status" value="2"/>
</dbReference>
<dbReference type="OrthoDB" id="9907178at2759"/>
<evidence type="ECO:0000256" key="4">
    <source>
        <dbReference type="ARBA" id="ARBA00023157"/>
    </source>
</evidence>
<dbReference type="CTD" id="390940"/>
<organism evidence="8 9">
    <name type="scientific">Macaca mulatta</name>
    <name type="common">Rhesus macaque</name>
    <dbReference type="NCBI Taxonomy" id="9544"/>
    <lineage>
        <taxon>Eukaryota</taxon>
        <taxon>Metazoa</taxon>
        <taxon>Chordata</taxon>
        <taxon>Craniata</taxon>
        <taxon>Vertebrata</taxon>
        <taxon>Euteleostomi</taxon>
        <taxon>Mammalia</taxon>
        <taxon>Eutheria</taxon>
        <taxon>Euarchontoglires</taxon>
        <taxon>Primates</taxon>
        <taxon>Haplorrhini</taxon>
        <taxon>Catarrhini</taxon>
        <taxon>Cercopithecidae</taxon>
        <taxon>Cercopithecinae</taxon>
        <taxon>Macaca</taxon>
    </lineage>
</organism>
<dbReference type="GeneTree" id="ENSGT00730000111229"/>
<dbReference type="VEuPathDB" id="HostDB:ENSMMUG00000042645"/>
<dbReference type="Bgee" id="ENSMMUG00000042645">
    <property type="expression patterns" value="Expressed in spermatid and 8 other cell types or tissues"/>
</dbReference>
<keyword evidence="4" id="KW-1015">Disulfide bond</keyword>
<dbReference type="InterPro" id="IPR016054">
    <property type="entry name" value="LY6_UPA_recep-like"/>
</dbReference>
<dbReference type="InterPro" id="IPR050918">
    <property type="entry name" value="CNF-like_PLA2_Inhibitor"/>
</dbReference>
<dbReference type="GeneID" id="711527"/>
<dbReference type="Ensembl" id="ENSMMUT00000080973.1">
    <property type="protein sequence ID" value="ENSMMUP00000068632.1"/>
    <property type="gene ID" value="ENSMMUG00000042645.2"/>
</dbReference>
<dbReference type="Ensembl" id="ENSMMUT00000061292.2">
    <property type="protein sequence ID" value="ENSMMUP00000054274.2"/>
    <property type="gene ID" value="ENSMMUG00000042645.2"/>
</dbReference>
<evidence type="ECO:0000256" key="1">
    <source>
        <dbReference type="ARBA" id="ARBA00004613"/>
    </source>
</evidence>
<proteinExistence type="inferred from homology"/>
<reference evidence="8" key="2">
    <citation type="submission" date="2018-06" db="EMBL/GenBank/DDBJ databases">
        <authorList>
            <person name="Dutcher S."/>
            <person name="Fulton R."/>
            <person name="Lindsay T."/>
        </authorList>
    </citation>
    <scope>NUCLEOTIDE SEQUENCE [LARGE SCALE GENOMIC DNA]</scope>
    <source>
        <strain evidence="8">17573</strain>
    </source>
</reference>
<evidence type="ECO:0000259" key="7">
    <source>
        <dbReference type="Pfam" id="PF02988"/>
    </source>
</evidence>
<evidence type="ECO:0000256" key="5">
    <source>
        <dbReference type="SAM" id="MobiDB-lite"/>
    </source>
</evidence>
<dbReference type="InterPro" id="IPR004126">
    <property type="entry name" value="PLipase_A2_inh_N"/>
</dbReference>
<evidence type="ECO:0000256" key="2">
    <source>
        <dbReference type="ARBA" id="ARBA00006570"/>
    </source>
</evidence>
<dbReference type="AlphaFoldDB" id="A0A1D5R1U0"/>
<dbReference type="Proteomes" id="UP000006718">
    <property type="component" value="Chromosome 19"/>
</dbReference>
<name>A0A1D5R1U0_MACMU</name>
<feature type="compositionally biased region" description="Polar residues" evidence="5">
    <location>
        <begin position="1"/>
        <end position="12"/>
    </location>
</feature>
<sequence length="232" mass="25344">MWVRTRPSSASYKSWGPGTADTHTMRPSRRQGTLLLAFVLLCTLLGLGCPLRCEICKAPGSRCHGQMRTCSSDKDTCVLLVGKATSNGKEWVHTYKGCMRSQDCYSGVVSTTMGPKDYMVTRSFCCQSDGCNSAFLSVPLTDRTENGLMCPACTATFRDKCMGPMTRCTGQENRCVSLSGHVQAGIFKPRFAMRGCATESMCFAKPGAELPTGTHVLFLHHTECTHSPWKAI</sequence>
<reference evidence="8" key="4">
    <citation type="submission" date="2025-05" db="UniProtKB">
        <authorList>
            <consortium name="Ensembl"/>
        </authorList>
    </citation>
    <scope>IDENTIFICATION</scope>
    <source>
        <strain evidence="8">17573</strain>
    </source>
</reference>
<evidence type="ECO:0000259" key="6">
    <source>
        <dbReference type="Pfam" id="PF00021"/>
    </source>
</evidence>
<dbReference type="PANTHER" id="PTHR20914">
    <property type="entry name" value="LY6/PLAUR DOMAIN-CONTAINING PROTEIN 8"/>
    <property type="match status" value="1"/>
</dbReference>
<evidence type="ECO:0000313" key="8">
    <source>
        <dbReference type="Ensembl" id="ENSMMUP00000054274.2"/>
    </source>
</evidence>
<dbReference type="Pfam" id="PF00021">
    <property type="entry name" value="UPAR_LY6"/>
    <property type="match status" value="1"/>
</dbReference>
<feature type="domain" description="Phospholipase A2 inhibitor N-terminal" evidence="7">
    <location>
        <begin position="52"/>
        <end position="132"/>
    </location>
</feature>
<evidence type="ECO:0000313" key="9">
    <source>
        <dbReference type="Proteomes" id="UP000006718"/>
    </source>
</evidence>
<dbReference type="PANTHER" id="PTHR20914:SF25">
    <property type="entry name" value="PHOSPHOLIPASE A2 INHIBITOR AND LY6_PLAUR DOMAIN-CONTAINING PROTEIN"/>
    <property type="match status" value="1"/>
</dbReference>
<gene>
    <name evidence="8" type="primary">PINLYP</name>
</gene>
<dbReference type="GO" id="GO:0005886">
    <property type="term" value="C:plasma membrane"/>
    <property type="evidence" value="ECO:0007669"/>
    <property type="project" value="UniProtKB-SubCell"/>
</dbReference>
<dbReference type="Gene3D" id="2.10.60.10">
    <property type="entry name" value="CD59"/>
    <property type="match status" value="2"/>
</dbReference>
<dbReference type="GO" id="GO:0005576">
    <property type="term" value="C:extracellular region"/>
    <property type="evidence" value="ECO:0007669"/>
    <property type="project" value="UniProtKB-SubCell"/>
</dbReference>
<dbReference type="GO" id="GO:0098552">
    <property type="term" value="C:side of membrane"/>
    <property type="evidence" value="ECO:0007669"/>
    <property type="project" value="UniProtKB-KW"/>
</dbReference>
<feature type="domain" description="UPAR/Ly6" evidence="6">
    <location>
        <begin position="146"/>
        <end position="205"/>
    </location>
</feature>